<keyword evidence="4" id="KW-0378">Hydrolase</keyword>
<dbReference type="CDD" id="cd01310">
    <property type="entry name" value="TatD_DNAse"/>
    <property type="match status" value="1"/>
</dbReference>
<dbReference type="GO" id="GO:0046872">
    <property type="term" value="F:metal ion binding"/>
    <property type="evidence" value="ECO:0007669"/>
    <property type="project" value="UniProtKB-KW"/>
</dbReference>
<dbReference type="GO" id="GO:0005829">
    <property type="term" value="C:cytosol"/>
    <property type="evidence" value="ECO:0007669"/>
    <property type="project" value="TreeGrafter"/>
</dbReference>
<dbReference type="EMBL" id="JANCYW010000004">
    <property type="protein sequence ID" value="KAK4535388.1"/>
    <property type="molecule type" value="Genomic_DNA"/>
</dbReference>
<keyword evidence="3" id="KW-0479">Metal-binding</keyword>
<dbReference type="Pfam" id="PF01026">
    <property type="entry name" value="TatD_DNase"/>
    <property type="match status" value="1"/>
</dbReference>
<evidence type="ECO:0000256" key="2">
    <source>
        <dbReference type="ARBA" id="ARBA00022722"/>
    </source>
</evidence>
<accession>A0AAV9ITI4</accession>
<dbReference type="PANTHER" id="PTHR10060">
    <property type="entry name" value="TATD FAMILY DEOXYRIBONUCLEASE"/>
    <property type="match status" value="1"/>
</dbReference>
<dbReference type="InterPro" id="IPR032466">
    <property type="entry name" value="Metal_Hydrolase"/>
</dbReference>
<dbReference type="SUPFAM" id="SSF51556">
    <property type="entry name" value="Metallo-dependent hydrolases"/>
    <property type="match status" value="1"/>
</dbReference>
<organism evidence="5 6">
    <name type="scientific">Cyanidium caldarium</name>
    <name type="common">Red alga</name>
    <dbReference type="NCBI Taxonomy" id="2771"/>
    <lineage>
        <taxon>Eukaryota</taxon>
        <taxon>Rhodophyta</taxon>
        <taxon>Bangiophyceae</taxon>
        <taxon>Cyanidiales</taxon>
        <taxon>Cyanidiaceae</taxon>
        <taxon>Cyanidium</taxon>
    </lineage>
</organism>
<proteinExistence type="inferred from homology"/>
<dbReference type="AlphaFoldDB" id="A0AAV9ITI4"/>
<dbReference type="GO" id="GO:0008296">
    <property type="term" value="F:3'-5'-DNA exonuclease activity"/>
    <property type="evidence" value="ECO:0007669"/>
    <property type="project" value="TreeGrafter"/>
</dbReference>
<comment type="similarity">
    <text evidence="1">Belongs to the metallo-dependent hydrolases superfamily. TatD-type hydrolase family.</text>
</comment>
<evidence type="ECO:0000313" key="5">
    <source>
        <dbReference type="EMBL" id="KAK4535388.1"/>
    </source>
</evidence>
<reference evidence="5 6" key="1">
    <citation type="submission" date="2022-07" db="EMBL/GenBank/DDBJ databases">
        <title>Genome-wide signatures of adaptation to extreme environments.</title>
        <authorList>
            <person name="Cho C.H."/>
            <person name="Yoon H.S."/>
        </authorList>
    </citation>
    <scope>NUCLEOTIDE SEQUENCE [LARGE SCALE GENOMIC DNA]</scope>
    <source>
        <strain evidence="5 6">DBV 063 E5</strain>
    </source>
</reference>
<keyword evidence="2" id="KW-0540">Nuclease</keyword>
<evidence type="ECO:0000313" key="6">
    <source>
        <dbReference type="Proteomes" id="UP001301350"/>
    </source>
</evidence>
<protein>
    <submittedName>
        <fullName evidence="5">Uncharacterized protein</fullName>
    </submittedName>
</protein>
<comment type="caution">
    <text evidence="5">The sequence shown here is derived from an EMBL/GenBank/DDBJ whole genome shotgun (WGS) entry which is preliminary data.</text>
</comment>
<dbReference type="Gene3D" id="3.20.20.140">
    <property type="entry name" value="Metal-dependent hydrolases"/>
    <property type="match status" value="1"/>
</dbReference>
<dbReference type="InterPro" id="IPR050891">
    <property type="entry name" value="TatD-type_Hydrolase"/>
</dbReference>
<dbReference type="Proteomes" id="UP001301350">
    <property type="component" value="Unassembled WGS sequence"/>
</dbReference>
<dbReference type="PANTHER" id="PTHR10060:SF15">
    <property type="entry name" value="DEOXYRIBONUCLEASE TATDN1"/>
    <property type="match status" value="1"/>
</dbReference>
<evidence type="ECO:0000256" key="4">
    <source>
        <dbReference type="ARBA" id="ARBA00022801"/>
    </source>
</evidence>
<evidence type="ECO:0000256" key="3">
    <source>
        <dbReference type="ARBA" id="ARBA00022723"/>
    </source>
</evidence>
<sequence length="371" mass="40701">MHGAASLPSHNPPDEVNDADFYFDVAANLTDDMYRGVYHGKKYHEPDLQSVLQRAYAQKVTEVLVTAGSLEQSQEAVALVRASRQRRSADAPREPQLYCTVGVHPTRCGEFFAPATDTSDVRADAPAAQRHLEALRQLLRDAGAYPTAGTPDLPAGAEPLVVAIGECGLDFVRTEFCDISTQRAGFQLQLQLVAETGLPLYLHNRNSTAALLELLERHPLPAGGVVHSFDGTAEEAQRILQRDLYIGINGCSLKTQQNLQVVRDAVPLDRLLLETDCPYCDVRPSHASFSLLQQHLHHSTAVQQCWGDTPSRDKKKFLYGAPVRGRNEPCTVANVCRVVALLKGVSARAVARAAHRNARRLFLGASTVRQR</sequence>
<name>A0AAV9ITI4_CYACA</name>
<dbReference type="InterPro" id="IPR001130">
    <property type="entry name" value="TatD-like"/>
</dbReference>
<keyword evidence="6" id="KW-1185">Reference proteome</keyword>
<gene>
    <name evidence="5" type="ORF">CDCA_CDCA04G1413</name>
</gene>
<evidence type="ECO:0000256" key="1">
    <source>
        <dbReference type="ARBA" id="ARBA00009275"/>
    </source>
</evidence>